<protein>
    <submittedName>
        <fullName evidence="2">Uncharacterized protein</fullName>
    </submittedName>
</protein>
<dbReference type="Proteomes" id="UP001516023">
    <property type="component" value="Unassembled WGS sequence"/>
</dbReference>
<feature type="region of interest" description="Disordered" evidence="1">
    <location>
        <begin position="43"/>
        <end position="69"/>
    </location>
</feature>
<organism evidence="2 3">
    <name type="scientific">Cyclotella cryptica</name>
    <dbReference type="NCBI Taxonomy" id="29204"/>
    <lineage>
        <taxon>Eukaryota</taxon>
        <taxon>Sar</taxon>
        <taxon>Stramenopiles</taxon>
        <taxon>Ochrophyta</taxon>
        <taxon>Bacillariophyta</taxon>
        <taxon>Coscinodiscophyceae</taxon>
        <taxon>Thalassiosirophycidae</taxon>
        <taxon>Stephanodiscales</taxon>
        <taxon>Stephanodiscaceae</taxon>
        <taxon>Cyclotella</taxon>
    </lineage>
</organism>
<evidence type="ECO:0000313" key="2">
    <source>
        <dbReference type="EMBL" id="KAL3802540.1"/>
    </source>
</evidence>
<keyword evidence="3" id="KW-1185">Reference proteome</keyword>
<reference evidence="2 3" key="1">
    <citation type="journal article" date="2020" name="G3 (Bethesda)">
        <title>Improved Reference Genome for Cyclotella cryptica CCMP332, a Model for Cell Wall Morphogenesis, Salinity Adaptation, and Lipid Production in Diatoms (Bacillariophyta).</title>
        <authorList>
            <person name="Roberts W.R."/>
            <person name="Downey K.M."/>
            <person name="Ruck E.C."/>
            <person name="Traller J.C."/>
            <person name="Alverson A.J."/>
        </authorList>
    </citation>
    <scope>NUCLEOTIDE SEQUENCE [LARGE SCALE GENOMIC DNA]</scope>
    <source>
        <strain evidence="2 3">CCMP332</strain>
    </source>
</reference>
<name>A0ABD3QQ86_9STRA</name>
<evidence type="ECO:0000313" key="3">
    <source>
        <dbReference type="Proteomes" id="UP001516023"/>
    </source>
</evidence>
<accession>A0ABD3QQ86</accession>
<sequence length="175" mass="19634">DPHAHGTDQQEHPESIEATTTVHIIQFQHPHCCIHQRLRSPKSASSLCRPSSSIVTKNGKSNSEAMWDPTSQTYKDGIVPSHHAAMEIDDLLQVNQRKLRRFGCGWLSLSPCTEGSLSLADIEPDELDHYVTTTERTEKGNHDAGTCYWPSKILVSWQCQSSRNTAVHWDSLYVA</sequence>
<gene>
    <name evidence="2" type="ORF">HJC23_012559</name>
</gene>
<comment type="caution">
    <text evidence="2">The sequence shown here is derived from an EMBL/GenBank/DDBJ whole genome shotgun (WGS) entry which is preliminary data.</text>
</comment>
<dbReference type="EMBL" id="JABMIG020000019">
    <property type="protein sequence ID" value="KAL3802540.1"/>
    <property type="molecule type" value="Genomic_DNA"/>
</dbReference>
<dbReference type="AlphaFoldDB" id="A0ABD3QQ86"/>
<evidence type="ECO:0000256" key="1">
    <source>
        <dbReference type="SAM" id="MobiDB-lite"/>
    </source>
</evidence>
<proteinExistence type="predicted"/>
<feature type="non-terminal residue" evidence="2">
    <location>
        <position position="1"/>
    </location>
</feature>